<proteinExistence type="predicted"/>
<dbReference type="InterPro" id="IPR038696">
    <property type="entry name" value="IalB_sf"/>
</dbReference>
<dbReference type="Gene3D" id="2.60.40.1880">
    <property type="entry name" value="Invasion associated locus B (IalB) protein"/>
    <property type="match status" value="1"/>
</dbReference>
<keyword evidence="2" id="KW-1185">Reference proteome</keyword>
<dbReference type="InterPro" id="IPR010642">
    <property type="entry name" value="Invasion_prot_B"/>
</dbReference>
<comment type="caution">
    <text evidence="1">The sequence shown here is derived from an EMBL/GenBank/DDBJ whole genome shotgun (WGS) entry which is preliminary data.</text>
</comment>
<accession>A0ABU0HCW7</accession>
<protein>
    <submittedName>
        <fullName evidence="1">Invasion protein IalB</fullName>
    </submittedName>
</protein>
<evidence type="ECO:0000313" key="2">
    <source>
        <dbReference type="Proteomes" id="UP001241603"/>
    </source>
</evidence>
<name>A0ABU0HCW7_9HYPH</name>
<dbReference type="RefSeq" id="WP_266351040.1">
    <property type="nucleotide sequence ID" value="NZ_JAPKNG010000007.1"/>
</dbReference>
<gene>
    <name evidence="1" type="ORF">QO014_004580</name>
</gene>
<organism evidence="1 2">
    <name type="scientific">Kaistia dalseonensis</name>
    <dbReference type="NCBI Taxonomy" id="410840"/>
    <lineage>
        <taxon>Bacteria</taxon>
        <taxon>Pseudomonadati</taxon>
        <taxon>Pseudomonadota</taxon>
        <taxon>Alphaproteobacteria</taxon>
        <taxon>Hyphomicrobiales</taxon>
        <taxon>Kaistiaceae</taxon>
        <taxon>Kaistia</taxon>
    </lineage>
</organism>
<dbReference type="Pfam" id="PF06776">
    <property type="entry name" value="IalB"/>
    <property type="match status" value="1"/>
</dbReference>
<evidence type="ECO:0000313" key="1">
    <source>
        <dbReference type="EMBL" id="MDQ0440167.1"/>
    </source>
</evidence>
<dbReference type="Proteomes" id="UP001241603">
    <property type="component" value="Unassembled WGS sequence"/>
</dbReference>
<dbReference type="EMBL" id="JAUSVO010000007">
    <property type="protein sequence ID" value="MDQ0440167.1"/>
    <property type="molecule type" value="Genomic_DNA"/>
</dbReference>
<reference evidence="1 2" key="1">
    <citation type="submission" date="2023-07" db="EMBL/GenBank/DDBJ databases">
        <title>Genomic Encyclopedia of Type Strains, Phase IV (KMG-IV): sequencing the most valuable type-strain genomes for metagenomic binning, comparative biology and taxonomic classification.</title>
        <authorList>
            <person name="Goeker M."/>
        </authorList>
    </citation>
    <scope>NUCLEOTIDE SEQUENCE [LARGE SCALE GENOMIC DNA]</scope>
    <source>
        <strain evidence="1 2">B6-8</strain>
    </source>
</reference>
<sequence length="220" mass="23251">MIEGLSVVAFLAAIVVWQSDGTRQAAGRFVASFRSEAPAEPDRGESPIIVAGDTRPVRTIDLSRDGTESGVDPVRTGSIVPPSAFAIARLKGWVSACDSDKATFCTASQSLSAESDPAIETSWTIEKSPEGLVGVWTVPTDVLIDRGMTLIVGDGTPKTVPYASCGAASCKVRAKLAPNFIGLLRGSKRIATEIMLRNGRVITFDFSRKGLPEALEKLGV</sequence>